<evidence type="ECO:0000313" key="3">
    <source>
        <dbReference type="EMBL" id="MBY8884708.1"/>
    </source>
</evidence>
<evidence type="ECO:0000259" key="2">
    <source>
        <dbReference type="Pfam" id="PF23544"/>
    </source>
</evidence>
<feature type="domain" description="Acyclic terpene utilisation N-terminal" evidence="1">
    <location>
        <begin position="2"/>
        <end position="427"/>
    </location>
</feature>
<evidence type="ECO:0000259" key="1">
    <source>
        <dbReference type="Pfam" id="PF07287"/>
    </source>
</evidence>
<sequence>MLRIANCSGFYGDRLSAAREMVEGGPVDVLTGDYLAELTMLLLWKARQRDPDAGYALSFLAQMRDVLGTCLERGIKVVVNAGGLNPAGLAHSLRELASAAGLAPRVAHLEGDDLMPRLAELRAAGEDLAHLGTGRPLAGAGVEPVTANAYLGAWGITTALRAGADVVICGRVTDASLVVGPAAWAYDWALDDWDRLAGAVAAGHVIECGAQATGGNFSFFTEIPDPVRPGFPIAELHEDGTSVITKHPGTGGAVTTETVTAQLLYEIEGPQYLGPDVVTRFDTVALTQEGPDRVRIAGATGEPAPERLKVCVNYRGGYRNSATFALEGLETRAKARFAEASLLDAVGGRERFADFDARLSPAGDRLTVTVKDADRDAVGRAFFAAVAGTGLSGYPGLHLEHASPRATEYGVHWPALVAASAVRPEVVLDDGTRLAVPEPPREPFRRDGRVYGSVTAHDDPLVRVPLGTLAGARSGDKGGDANLGVWARNEKTWRWLGWYLTVDRLRELLPETAGLDVERHWLPNLRAVNFVVRGLLGDGVAASTLADPQAKALGERLRAVQVEVPAGLLGAGAKVKDHALPTEGQSAGQDRA</sequence>
<dbReference type="PANTHER" id="PTHR47585:SF1">
    <property type="entry name" value="DUF1446 DOMAIN-CONTAINING PROTEIN"/>
    <property type="match status" value="1"/>
</dbReference>
<dbReference type="RefSeq" id="WP_222975393.1">
    <property type="nucleotide sequence ID" value="NZ_JAINVZ010000004.1"/>
</dbReference>
<comment type="caution">
    <text evidence="3">The sequence shown here is derived from an EMBL/GenBank/DDBJ whole genome shotgun (WGS) entry which is preliminary data.</text>
</comment>
<name>A0ABS7QNG3_9ACTN</name>
<gene>
    <name evidence="3" type="ORF">K7472_07600</name>
</gene>
<proteinExistence type="predicted"/>
<dbReference type="Proteomes" id="UP001198565">
    <property type="component" value="Unassembled WGS sequence"/>
</dbReference>
<dbReference type="InterPro" id="IPR010839">
    <property type="entry name" value="AtuA_N"/>
</dbReference>
<dbReference type="Pfam" id="PF07287">
    <property type="entry name" value="AtuA"/>
    <property type="match status" value="1"/>
</dbReference>
<organism evidence="3 4">
    <name type="scientific">Streptantibioticus parmotrematis</name>
    <dbReference type="NCBI Taxonomy" id="2873249"/>
    <lineage>
        <taxon>Bacteria</taxon>
        <taxon>Bacillati</taxon>
        <taxon>Actinomycetota</taxon>
        <taxon>Actinomycetes</taxon>
        <taxon>Kitasatosporales</taxon>
        <taxon>Streptomycetaceae</taxon>
        <taxon>Streptantibioticus</taxon>
    </lineage>
</organism>
<protein>
    <submittedName>
        <fullName evidence="3">DUF1446 domain-containing protein</fullName>
    </submittedName>
</protein>
<dbReference type="InterPro" id="IPR056362">
    <property type="entry name" value="AtuA-like_ferredoxin_dom"/>
</dbReference>
<evidence type="ECO:0000313" key="4">
    <source>
        <dbReference type="Proteomes" id="UP001198565"/>
    </source>
</evidence>
<dbReference type="Pfam" id="PF23544">
    <property type="entry name" value="AtuA_ferredoxin"/>
    <property type="match status" value="1"/>
</dbReference>
<dbReference type="PANTHER" id="PTHR47585">
    <property type="match status" value="1"/>
</dbReference>
<reference evidence="3 4" key="1">
    <citation type="submission" date="2021-08" db="EMBL/GenBank/DDBJ databases">
        <title>Streptomyces sp. PTM05 isolated from lichen.</title>
        <authorList>
            <person name="Somphong A."/>
            <person name="Phongsopitanun W."/>
            <person name="Tanasupawat S."/>
        </authorList>
    </citation>
    <scope>NUCLEOTIDE SEQUENCE [LARGE SCALE GENOMIC DNA]</scope>
    <source>
        <strain evidence="3 4">Ptm05</strain>
    </source>
</reference>
<dbReference type="EMBL" id="JAINVZ010000004">
    <property type="protein sequence ID" value="MBY8884708.1"/>
    <property type="molecule type" value="Genomic_DNA"/>
</dbReference>
<feature type="domain" description="AtuA-like ferredoxin-fold" evidence="2">
    <location>
        <begin position="464"/>
        <end position="562"/>
    </location>
</feature>
<keyword evidence="4" id="KW-1185">Reference proteome</keyword>
<accession>A0ABS7QNG3</accession>